<protein>
    <submittedName>
        <fullName evidence="1">Uncharacterized protein</fullName>
    </submittedName>
</protein>
<accession>A0AA48HXW0</accession>
<sequence length="227" mass="26347">MSDLNKAKQALFMKWTESELTDHEQQLFEQYCIDDEDFADKVSVHGRLQQMSEHYEAAEVPDWDRSTGFSHAQASPWWQWKGLPALSFATSIAAILLVTLKLEFTVHDGSMTISFSGAAQQKQIEQLVNERIAEYAALQNSKFEEQAELLQNNQMQMNTQLANYVLATSRTERREDFAELIKHVNEQREDDQVFYARQINRLKTDINANSRRPDWLSELNEQPNSEN</sequence>
<evidence type="ECO:0000313" key="1">
    <source>
        <dbReference type="EMBL" id="BDX07888.1"/>
    </source>
</evidence>
<dbReference type="KEGG" id="pmaw:MACH26_34090"/>
<name>A0AA48HXW0_9ALTE</name>
<evidence type="ECO:0000313" key="2">
    <source>
        <dbReference type="Proteomes" id="UP001333710"/>
    </source>
</evidence>
<gene>
    <name evidence="1" type="ORF">MACH26_34090</name>
</gene>
<dbReference type="EMBL" id="AP027272">
    <property type="protein sequence ID" value="BDX07888.1"/>
    <property type="molecule type" value="Genomic_DNA"/>
</dbReference>
<keyword evidence="2" id="KW-1185">Reference proteome</keyword>
<reference evidence="1" key="1">
    <citation type="submission" date="2023-01" db="EMBL/GenBank/DDBJ databases">
        <title>Complete genome sequence of Planctobacterium marinum strain Dej080120_11.</title>
        <authorList>
            <person name="Ueki S."/>
            <person name="Maruyama F."/>
        </authorList>
    </citation>
    <scope>NUCLEOTIDE SEQUENCE</scope>
    <source>
        <strain evidence="1">Dej080120_11</strain>
    </source>
</reference>
<proteinExistence type="predicted"/>
<dbReference type="RefSeq" id="WP_338293987.1">
    <property type="nucleotide sequence ID" value="NZ_AP027272.1"/>
</dbReference>
<dbReference type="AlphaFoldDB" id="A0AA48HXW0"/>
<dbReference type="Proteomes" id="UP001333710">
    <property type="component" value="Chromosome"/>
</dbReference>
<organism evidence="1 2">
    <name type="scientific">Planctobacterium marinum</name>
    <dbReference type="NCBI Taxonomy" id="1631968"/>
    <lineage>
        <taxon>Bacteria</taxon>
        <taxon>Pseudomonadati</taxon>
        <taxon>Pseudomonadota</taxon>
        <taxon>Gammaproteobacteria</taxon>
        <taxon>Alteromonadales</taxon>
        <taxon>Alteromonadaceae</taxon>
        <taxon>Planctobacterium</taxon>
    </lineage>
</organism>